<keyword evidence="1" id="KW-0812">Transmembrane</keyword>
<proteinExistence type="predicted"/>
<sequence length="52" mass="5640">MKQQHTALPRSRLPLMARRLVGLAIVCAGWALILQPAGHSNIDKQPVASRPA</sequence>
<dbReference type="RefSeq" id="WP_181835034.1">
    <property type="nucleotide sequence ID" value="NZ_JACERN010000017.1"/>
</dbReference>
<dbReference type="Proteomes" id="UP000545606">
    <property type="component" value="Unassembled WGS sequence"/>
</dbReference>
<name>A0A838Y5B3_9NEIS</name>
<keyword evidence="1" id="KW-0472">Membrane</keyword>
<keyword evidence="1" id="KW-1133">Transmembrane helix</keyword>
<dbReference type="AlphaFoldDB" id="A0A838Y5B3"/>
<gene>
    <name evidence="2" type="ORF">H2Z84_05225</name>
</gene>
<keyword evidence="3" id="KW-1185">Reference proteome</keyword>
<evidence type="ECO:0000313" key="3">
    <source>
        <dbReference type="Proteomes" id="UP000545606"/>
    </source>
</evidence>
<feature type="transmembrane region" description="Helical" evidence="1">
    <location>
        <begin position="20"/>
        <end position="38"/>
    </location>
</feature>
<evidence type="ECO:0000256" key="1">
    <source>
        <dbReference type="SAM" id="Phobius"/>
    </source>
</evidence>
<comment type="caution">
    <text evidence="2">The sequence shown here is derived from an EMBL/GenBank/DDBJ whole genome shotgun (WGS) entry which is preliminary data.</text>
</comment>
<organism evidence="2 3">
    <name type="scientific">Aquitalea aquatica</name>
    <dbReference type="NCBI Taxonomy" id="3044273"/>
    <lineage>
        <taxon>Bacteria</taxon>
        <taxon>Pseudomonadati</taxon>
        <taxon>Pseudomonadota</taxon>
        <taxon>Betaproteobacteria</taxon>
        <taxon>Neisseriales</taxon>
        <taxon>Chromobacteriaceae</taxon>
        <taxon>Aquitalea</taxon>
    </lineage>
</organism>
<evidence type="ECO:0000313" key="2">
    <source>
        <dbReference type="EMBL" id="MBA4707789.1"/>
    </source>
</evidence>
<accession>A0A838Y5B3</accession>
<protein>
    <submittedName>
        <fullName evidence="2">Uncharacterized protein</fullName>
    </submittedName>
</protein>
<reference evidence="2 3" key="1">
    <citation type="submission" date="2020-07" db="EMBL/GenBank/DDBJ databases">
        <title>Draft genome sequence of violacein-producing bacteria and related species.</title>
        <authorList>
            <person name="Wilson H.S."/>
            <person name="De Leon M.E."/>
        </authorList>
    </citation>
    <scope>NUCLEOTIDE SEQUENCE [LARGE SCALE GENOMIC DNA]</scope>
    <source>
        <strain evidence="2 3">HSC-21Su07</strain>
    </source>
</reference>
<dbReference type="EMBL" id="JACERN010000017">
    <property type="protein sequence ID" value="MBA4707789.1"/>
    <property type="molecule type" value="Genomic_DNA"/>
</dbReference>